<organism evidence="1 2">
    <name type="scientific">Penicillium capsulatum</name>
    <dbReference type="NCBI Taxonomy" id="69766"/>
    <lineage>
        <taxon>Eukaryota</taxon>
        <taxon>Fungi</taxon>
        <taxon>Dikarya</taxon>
        <taxon>Ascomycota</taxon>
        <taxon>Pezizomycotina</taxon>
        <taxon>Eurotiomycetes</taxon>
        <taxon>Eurotiomycetidae</taxon>
        <taxon>Eurotiales</taxon>
        <taxon>Aspergillaceae</taxon>
        <taxon>Penicillium</taxon>
    </lineage>
</organism>
<reference evidence="1" key="1">
    <citation type="submission" date="2022-11" db="EMBL/GenBank/DDBJ databases">
        <authorList>
            <person name="Petersen C."/>
        </authorList>
    </citation>
    <scope>NUCLEOTIDE SEQUENCE</scope>
    <source>
        <strain evidence="1">IBT 21917</strain>
    </source>
</reference>
<keyword evidence="2" id="KW-1185">Reference proteome</keyword>
<sequence>MDPPRTASCIEPTKLSSVPRLAFNDRFAHPRSSSTDMKPDHHGADTGEDVYPIHTLDDSKINRCFVTWMMRFNDVLDGKELNRALSRLLEIGDWKKLGGRLRYKDNGKLEVYMPTSSATEYRNVAFTEDSFGVRIEDHPLGSHLPKKTDGSSIQPMSDECRPLVARPDFPSFDEMVQQGLPQISLHVVCFRDATLVSIAWPHLMMDVMGGQALLAGWSSVLAGHDDNVPKVLGAREDILRHPEITGDNGLFEELKLDQHSMSTIGLVMFFLRFLWDKLWDGPRLRKIIFMPKHALAALRAQAQRELAAVSRDETFISESDVITAWVARAIASSTPKSRPVTVLNLMNARFRIPVLLQSSGAFIQNMVLGTFSFLSPRISNRPLGPIARDNRRSITEQGSEKQCLGLLRSIFFSMDAGQKAKTIYGPTNAVPVVINNVIKADLMKTVDFSAAVVTQGEAAETRANSVGTMVTYWNERLHNEYDGYNIFVFLGKDHEQNCWMMGTLLPQTWAKLEEELGSFPA</sequence>
<dbReference type="OrthoDB" id="21502at2759"/>
<comment type="caution">
    <text evidence="1">The sequence shown here is derived from an EMBL/GenBank/DDBJ whole genome shotgun (WGS) entry which is preliminary data.</text>
</comment>
<evidence type="ECO:0000313" key="1">
    <source>
        <dbReference type="EMBL" id="KAJ5152030.1"/>
    </source>
</evidence>
<accession>A0A9W9LFB8</accession>
<gene>
    <name evidence="1" type="ORF">N7492_010325</name>
</gene>
<name>A0A9W9LFB8_9EURO</name>
<protein>
    <submittedName>
        <fullName evidence="1">Uncharacterized protein</fullName>
    </submittedName>
</protein>
<dbReference type="EMBL" id="JAPQKO010000008">
    <property type="protein sequence ID" value="KAJ5152030.1"/>
    <property type="molecule type" value="Genomic_DNA"/>
</dbReference>
<reference evidence="1" key="2">
    <citation type="journal article" date="2023" name="IMA Fungus">
        <title>Comparative genomic study of the Penicillium genus elucidates a diverse pangenome and 15 lateral gene transfer events.</title>
        <authorList>
            <person name="Petersen C."/>
            <person name="Sorensen T."/>
            <person name="Nielsen M.R."/>
            <person name="Sondergaard T.E."/>
            <person name="Sorensen J.L."/>
            <person name="Fitzpatrick D.A."/>
            <person name="Frisvad J.C."/>
            <person name="Nielsen K.L."/>
        </authorList>
    </citation>
    <scope>NUCLEOTIDE SEQUENCE</scope>
    <source>
        <strain evidence="1">IBT 21917</strain>
    </source>
</reference>
<evidence type="ECO:0000313" key="2">
    <source>
        <dbReference type="Proteomes" id="UP001146351"/>
    </source>
</evidence>
<dbReference type="AlphaFoldDB" id="A0A9W9LFB8"/>
<dbReference type="Gene3D" id="3.30.559.10">
    <property type="entry name" value="Chloramphenicol acetyltransferase-like domain"/>
    <property type="match status" value="2"/>
</dbReference>
<dbReference type="InterPro" id="IPR023213">
    <property type="entry name" value="CAT-like_dom_sf"/>
</dbReference>
<proteinExistence type="predicted"/>
<dbReference type="Proteomes" id="UP001146351">
    <property type="component" value="Unassembled WGS sequence"/>
</dbReference>